<dbReference type="KEGG" id="sla:SERLADRAFT_391891"/>
<organism>
    <name type="scientific">Serpula lacrymans var. lacrymans (strain S7.9)</name>
    <name type="common">Dry rot fungus</name>
    <dbReference type="NCBI Taxonomy" id="578457"/>
    <lineage>
        <taxon>Eukaryota</taxon>
        <taxon>Fungi</taxon>
        <taxon>Dikarya</taxon>
        <taxon>Basidiomycota</taxon>
        <taxon>Agaricomycotina</taxon>
        <taxon>Agaricomycetes</taxon>
        <taxon>Agaricomycetidae</taxon>
        <taxon>Boletales</taxon>
        <taxon>Coniophorineae</taxon>
        <taxon>Serpulaceae</taxon>
        <taxon>Serpula</taxon>
    </lineage>
</organism>
<evidence type="ECO:0000313" key="2">
    <source>
        <dbReference type="EMBL" id="EGO23649.1"/>
    </source>
</evidence>
<dbReference type="Pfam" id="PF21858">
    <property type="entry name" value="DUF6914"/>
    <property type="match status" value="1"/>
</dbReference>
<dbReference type="OrthoDB" id="2671079at2759"/>
<reference evidence="2" key="1">
    <citation type="submission" date="2011-04" db="EMBL/GenBank/DDBJ databases">
        <title>Evolution of plant cell wall degrading machinery underlies the functional diversity of forest fungi.</title>
        <authorList>
            <consortium name="US DOE Joint Genome Institute (JGI-PGF)"/>
            <person name="Eastwood D.C."/>
            <person name="Floudas D."/>
            <person name="Binder M."/>
            <person name="Majcherczyk A."/>
            <person name="Schneider P."/>
            <person name="Aerts A."/>
            <person name="Asiegbu F.O."/>
            <person name="Baker S.E."/>
            <person name="Barry K."/>
            <person name="Bendiksby M."/>
            <person name="Blumentritt M."/>
            <person name="Coutinho P.M."/>
            <person name="Cullen D."/>
            <person name="Cullen D."/>
            <person name="Gathman A."/>
            <person name="Goodell B."/>
            <person name="Henrissat B."/>
            <person name="Ihrmark K."/>
            <person name="Kauserud H."/>
            <person name="Kohler A."/>
            <person name="LaButti K."/>
            <person name="Lapidus A."/>
            <person name="Lavin J.L."/>
            <person name="Lee Y.-H."/>
            <person name="Lindquist E."/>
            <person name="Lilly W."/>
            <person name="Lucas S."/>
            <person name="Morin E."/>
            <person name="Murat C."/>
            <person name="Oguiza J.A."/>
            <person name="Park J."/>
            <person name="Pisabarro A.G."/>
            <person name="Riley R."/>
            <person name="Rosling A."/>
            <person name="Salamov A."/>
            <person name="Schmidt O."/>
            <person name="Schmutz J."/>
            <person name="Skrede I."/>
            <person name="Stenlid J."/>
            <person name="Wiebenga A."/>
            <person name="Xie X."/>
            <person name="Kues U."/>
            <person name="Hibbett D.S."/>
            <person name="Hoffmeister D."/>
            <person name="Hogberg N."/>
            <person name="Martin F."/>
            <person name="Grigoriev I.V."/>
            <person name="Watkinson S.C."/>
        </authorList>
    </citation>
    <scope>NUCLEOTIDE SEQUENCE</scope>
    <source>
        <strain evidence="2">S7.9</strain>
    </source>
</reference>
<dbReference type="RefSeq" id="XP_007319411.1">
    <property type="nucleotide sequence ID" value="XM_007319349.1"/>
</dbReference>
<dbReference type="EMBL" id="GL945435">
    <property type="protein sequence ID" value="EGO23649.1"/>
    <property type="molecule type" value="Genomic_DNA"/>
</dbReference>
<protein>
    <submittedName>
        <fullName evidence="2">Uncharacterized protein</fullName>
    </submittedName>
</protein>
<dbReference type="HOGENOM" id="CLU_1611792_0_0_1"/>
<dbReference type="GeneID" id="18811521"/>
<feature type="region of interest" description="Disordered" evidence="1">
    <location>
        <begin position="141"/>
        <end position="165"/>
    </location>
</feature>
<evidence type="ECO:0000256" key="1">
    <source>
        <dbReference type="SAM" id="MobiDB-lite"/>
    </source>
</evidence>
<dbReference type="Proteomes" id="UP000008064">
    <property type="component" value="Unassembled WGS sequence"/>
</dbReference>
<name>F8NYH8_SERL9</name>
<proteinExistence type="predicted"/>
<dbReference type="InterPro" id="IPR054208">
    <property type="entry name" value="DUF6914"/>
</dbReference>
<gene>
    <name evidence="2" type="ORF">SERLADRAFT_391891</name>
</gene>
<accession>F8NYH8</accession>
<dbReference type="AlphaFoldDB" id="F8NYH8"/>
<sequence length="165" mass="19516">MNPNYRISPLHWGFLFAPKDKPIERGDVRRDSILWHIRTDDRRQNPWVFETRIVNHCLSETLVARVLIAKFERADDAVRIGFILGRLPIRQNDINFTCRVWTIDAIHSLHALRLVNLHIPLVMLEETISKFSRKHQHKMVDLRDDSSSSHDERENKHSAILDLRE</sequence>